<dbReference type="EMBL" id="JACZHT010000003">
    <property type="protein sequence ID" value="MBE1237158.1"/>
    <property type="molecule type" value="Genomic_DNA"/>
</dbReference>
<evidence type="ECO:0000256" key="2">
    <source>
        <dbReference type="HAMAP-Rule" id="MF_00163"/>
    </source>
</evidence>
<dbReference type="RefSeq" id="WP_192534159.1">
    <property type="nucleotide sequence ID" value="NZ_JACZHT010000003.1"/>
</dbReference>
<comment type="catalytic activity">
    <reaction evidence="2">
        <text>N-terminal N-formyl-L-methionyl-[peptide] + H2O = N-terminal L-methionyl-[peptide] + formate</text>
        <dbReference type="Rhea" id="RHEA:24420"/>
        <dbReference type="Rhea" id="RHEA-COMP:10639"/>
        <dbReference type="Rhea" id="RHEA-COMP:10640"/>
        <dbReference type="ChEBI" id="CHEBI:15377"/>
        <dbReference type="ChEBI" id="CHEBI:15740"/>
        <dbReference type="ChEBI" id="CHEBI:49298"/>
        <dbReference type="ChEBI" id="CHEBI:64731"/>
        <dbReference type="EC" id="3.5.1.88"/>
    </reaction>
</comment>
<dbReference type="PRINTS" id="PR01576">
    <property type="entry name" value="PDEFORMYLASE"/>
</dbReference>
<dbReference type="PANTHER" id="PTHR10458">
    <property type="entry name" value="PEPTIDE DEFORMYLASE"/>
    <property type="match status" value="1"/>
</dbReference>
<gene>
    <name evidence="2" type="primary">def</name>
    <name evidence="3" type="ORF">IHV25_05790</name>
</gene>
<keyword evidence="2" id="KW-0648">Protein biosynthesis</keyword>
<dbReference type="CDD" id="cd00487">
    <property type="entry name" value="Pep_deformylase"/>
    <property type="match status" value="1"/>
</dbReference>
<evidence type="ECO:0000313" key="4">
    <source>
        <dbReference type="Proteomes" id="UP000631034"/>
    </source>
</evidence>
<comment type="cofactor">
    <cofactor evidence="2">
        <name>Fe(2+)</name>
        <dbReference type="ChEBI" id="CHEBI:29033"/>
    </cofactor>
    <text evidence="2">Binds 1 Fe(2+) ion.</text>
</comment>
<comment type="caution">
    <text evidence="3">The sequence shown here is derived from an EMBL/GenBank/DDBJ whole genome shotgun (WGS) entry which is preliminary data.</text>
</comment>
<dbReference type="NCBIfam" id="NF001159">
    <property type="entry name" value="PRK00150.1-3"/>
    <property type="match status" value="1"/>
</dbReference>
<dbReference type="InterPro" id="IPR036821">
    <property type="entry name" value="Peptide_deformylase_sf"/>
</dbReference>
<comment type="function">
    <text evidence="2">Removes the formyl group from the N-terminal Met of newly synthesized proteins. Requires at least a dipeptide for an efficient rate of reaction. N-terminal L-methionine is a prerequisite for activity but the enzyme has broad specificity at other positions.</text>
</comment>
<proteinExistence type="inferred from homology"/>
<feature type="binding site" evidence="2">
    <location>
        <position position="140"/>
    </location>
    <ligand>
        <name>Fe cation</name>
        <dbReference type="ChEBI" id="CHEBI:24875"/>
    </ligand>
</feature>
<organism evidence="3 4">
    <name type="scientific">Phaeovibrio sulfidiphilus</name>
    <dbReference type="NCBI Taxonomy" id="1220600"/>
    <lineage>
        <taxon>Bacteria</taxon>
        <taxon>Pseudomonadati</taxon>
        <taxon>Pseudomonadota</taxon>
        <taxon>Alphaproteobacteria</taxon>
        <taxon>Rhodospirillales</taxon>
        <taxon>Rhodospirillaceae</taxon>
        <taxon>Phaeovibrio</taxon>
    </lineage>
</organism>
<dbReference type="SUPFAM" id="SSF56420">
    <property type="entry name" value="Peptide deformylase"/>
    <property type="match status" value="1"/>
</dbReference>
<dbReference type="HAMAP" id="MF_00163">
    <property type="entry name" value="Pep_deformylase"/>
    <property type="match status" value="1"/>
</dbReference>
<dbReference type="GO" id="GO:0006412">
    <property type="term" value="P:translation"/>
    <property type="evidence" value="ECO:0007669"/>
    <property type="project" value="UniProtKB-UniRule"/>
</dbReference>
<keyword evidence="2 3" id="KW-0378">Hydrolase</keyword>
<dbReference type="Gene3D" id="3.90.45.10">
    <property type="entry name" value="Peptide deformylase"/>
    <property type="match status" value="1"/>
</dbReference>
<accession>A0A8J7CCD4</accession>
<reference evidence="3" key="1">
    <citation type="submission" date="2020-10" db="EMBL/GenBank/DDBJ databases">
        <title>Genome sequence of the unusual species of purple photosynthetic bacteria, Phaeovibrio sulfidiphilus DSM 23193, type strain.</title>
        <authorList>
            <person name="Kyndt J.A."/>
            <person name="Meyer T.E."/>
        </authorList>
    </citation>
    <scope>NUCLEOTIDE SEQUENCE</scope>
    <source>
        <strain evidence="3">DSM 23193</strain>
    </source>
</reference>
<keyword evidence="4" id="KW-1185">Reference proteome</keyword>
<keyword evidence="2" id="KW-0408">Iron</keyword>
<name>A0A8J7CCD4_9PROT</name>
<dbReference type="Pfam" id="PF01327">
    <property type="entry name" value="Pep_deformylase"/>
    <property type="match status" value="1"/>
</dbReference>
<dbReference type="NCBIfam" id="TIGR00079">
    <property type="entry name" value="pept_deformyl"/>
    <property type="match status" value="1"/>
</dbReference>
<dbReference type="GO" id="GO:0046872">
    <property type="term" value="F:metal ion binding"/>
    <property type="evidence" value="ECO:0007669"/>
    <property type="project" value="UniProtKB-KW"/>
</dbReference>
<keyword evidence="2" id="KW-0479">Metal-binding</keyword>
<dbReference type="GO" id="GO:0042586">
    <property type="term" value="F:peptide deformylase activity"/>
    <property type="evidence" value="ECO:0007669"/>
    <property type="project" value="UniProtKB-UniRule"/>
</dbReference>
<protein>
    <recommendedName>
        <fullName evidence="2">Peptide deformylase</fullName>
        <shortName evidence="2">PDF</shortName>
        <ecNumber evidence="2">3.5.1.88</ecNumber>
    </recommendedName>
    <alternativeName>
        <fullName evidence="2">Polypeptide deformylase</fullName>
    </alternativeName>
</protein>
<evidence type="ECO:0000313" key="3">
    <source>
        <dbReference type="EMBL" id="MBE1237158.1"/>
    </source>
</evidence>
<dbReference type="PANTHER" id="PTHR10458:SF22">
    <property type="entry name" value="PEPTIDE DEFORMYLASE"/>
    <property type="match status" value="1"/>
</dbReference>
<feature type="binding site" evidence="2">
    <location>
        <position position="94"/>
    </location>
    <ligand>
        <name>Fe cation</name>
        <dbReference type="ChEBI" id="CHEBI:24875"/>
    </ligand>
</feature>
<dbReference type="PIRSF" id="PIRSF004749">
    <property type="entry name" value="Pep_def"/>
    <property type="match status" value="1"/>
</dbReference>
<feature type="active site" evidence="2">
    <location>
        <position position="137"/>
    </location>
</feature>
<comment type="similarity">
    <text evidence="1 2">Belongs to the polypeptide deformylase family.</text>
</comment>
<dbReference type="InterPro" id="IPR023635">
    <property type="entry name" value="Peptide_deformylase"/>
</dbReference>
<evidence type="ECO:0000256" key="1">
    <source>
        <dbReference type="ARBA" id="ARBA00010759"/>
    </source>
</evidence>
<dbReference type="AlphaFoldDB" id="A0A8J7CCD4"/>
<sequence>MAILPILVAPDPRLKQVARPVERVDDELLSFLDDMLDTMYAAKGLGLAAPQVGVLKRVVVLDPARDEEEPCPLRLINPEILWSSEDLTSYREGCLSVPEQFDDVVRPARVAVRYTDETNSVCEIEAEGLLAVILQHEIDHLNGVLFVDYLSALKRGIMLRRVRKARRQTGDAA</sequence>
<dbReference type="EC" id="3.5.1.88" evidence="2"/>
<feature type="binding site" evidence="2">
    <location>
        <position position="136"/>
    </location>
    <ligand>
        <name>Fe cation</name>
        <dbReference type="ChEBI" id="CHEBI:24875"/>
    </ligand>
</feature>
<dbReference type="Proteomes" id="UP000631034">
    <property type="component" value="Unassembled WGS sequence"/>
</dbReference>